<dbReference type="Gene3D" id="1.10.3210.10">
    <property type="entry name" value="Hypothetical protein af1432"/>
    <property type="match status" value="1"/>
</dbReference>
<dbReference type="Proteomes" id="UP000007652">
    <property type="component" value="Unassembled WGS sequence"/>
</dbReference>
<sequence length="693" mass="78639">MNPFNIQKILKDERFLRFSVLLGTFIILFALSVNSVIPQKYDLKEGQVSPADIKSPRDFIDENATKEKIQTAIANIPLQYSKNNDLQRDAINKAKQFFDLIKDMKVRDESEENKVDYIKANLNLMVDDKIILYFLKLDSSKLDEASTLLTKGLSDLLNLEILQNDDESFNDAYDYLKKRILESNLEFTTKNSLLTLSKNFIRPNMFIDVKKTNELQELVKKQVEPVYIRKNQVIVSKGQTVTAQHIILLNKAGVLKNNSKSDVANYISLILIITLTEFLVLFYLYKFKNRVYFDINKFTLVFLILCLNTVLIAATKNISLYVIPVAFMPIILTMIFDHELAFFIFSISILMLAILTKFVIEALFIYLIGGLLGVIFVHNLHDRSNVMFGGVLIGFLNSLIILSLGLILGTEFTQVFINMSYTIAGGIFSAVLAIGIMPIFEQIFDVVTPIKLMELSNPNQPLLKKVLFEAPGTYHHSILVGNLAEAAAEKIGANSLLARVGAYYHDIGKIKRPYFFKENQITNDNPHDNLTPKLSAMIISSHVKDGIELAEQYKLPNIIKQIIEEHHGTTLIKYFYAVAKKNGEDIDAESFRYSGPKPKLKESAIVMLADCVEAAIRSLGNVTLKDIQETVEKIIEEKINDGQLDESILTLKDIMNIKISFINVLQGIFHNRIEYPEITEEGEENGVYREQSK</sequence>
<feature type="transmembrane region" description="Helical" evidence="1">
    <location>
        <begin position="362"/>
        <end position="380"/>
    </location>
</feature>
<keyword evidence="1" id="KW-0472">Membrane</keyword>
<dbReference type="EMBL" id="CAKP01000021">
    <property type="protein sequence ID" value="CCC58155.1"/>
    <property type="molecule type" value="Genomic_DNA"/>
</dbReference>
<dbReference type="eggNOG" id="COG1480">
    <property type="taxonomic scope" value="Bacteria"/>
</dbReference>
<keyword evidence="4" id="KW-1185">Reference proteome</keyword>
<dbReference type="CDD" id="cd00077">
    <property type="entry name" value="HDc"/>
    <property type="match status" value="1"/>
</dbReference>
<comment type="caution">
    <text evidence="3">The sequence shown here is derived from an EMBL/GenBank/DDBJ whole genome shotgun (WGS) entry which is preliminary data.</text>
</comment>
<evidence type="ECO:0000313" key="3">
    <source>
        <dbReference type="EMBL" id="CCC58155.1"/>
    </source>
</evidence>
<dbReference type="SMART" id="SM00471">
    <property type="entry name" value="HDc"/>
    <property type="match status" value="1"/>
</dbReference>
<feature type="domain" description="HD/PDEase" evidence="2">
    <location>
        <begin position="469"/>
        <end position="624"/>
    </location>
</feature>
<dbReference type="SUPFAM" id="SSF109604">
    <property type="entry name" value="HD-domain/PDEase-like"/>
    <property type="match status" value="1"/>
</dbReference>
<protein>
    <submittedName>
        <fullName evidence="3">Membrane protein containing HD superfamily hydrolase domain, YQFF ortholog</fullName>
    </submittedName>
</protein>
<feature type="transmembrane region" description="Helical" evidence="1">
    <location>
        <begin position="326"/>
        <end position="355"/>
    </location>
</feature>
<dbReference type="InterPro" id="IPR011621">
    <property type="entry name" value="Metal-dep_PHydrolase_7TM_intra"/>
</dbReference>
<name>G0V4W5_9CLOT</name>
<feature type="transmembrane region" description="Helical" evidence="1">
    <location>
        <begin position="297"/>
        <end position="314"/>
    </location>
</feature>
<feature type="transmembrane region" description="Helical" evidence="1">
    <location>
        <begin position="266"/>
        <end position="285"/>
    </location>
</feature>
<dbReference type="NCBIfam" id="TIGR00277">
    <property type="entry name" value="HDIG"/>
    <property type="match status" value="1"/>
</dbReference>
<dbReference type="InterPro" id="IPR003607">
    <property type="entry name" value="HD/PDEase_dom"/>
</dbReference>
<dbReference type="AlphaFoldDB" id="G0V4W5"/>
<evidence type="ECO:0000259" key="2">
    <source>
        <dbReference type="SMART" id="SM00471"/>
    </source>
</evidence>
<dbReference type="Pfam" id="PF07698">
    <property type="entry name" value="7TM-7TMR_HD"/>
    <property type="match status" value="1"/>
</dbReference>
<dbReference type="Pfam" id="PF07697">
    <property type="entry name" value="7TMR-HDED"/>
    <property type="match status" value="1"/>
</dbReference>
<keyword evidence="1" id="KW-0812">Transmembrane</keyword>
<dbReference type="InterPro" id="IPR006674">
    <property type="entry name" value="HD_domain"/>
</dbReference>
<feature type="transmembrane region" description="Helical" evidence="1">
    <location>
        <begin position="421"/>
        <end position="440"/>
    </location>
</feature>
<dbReference type="PANTHER" id="PTHR36442">
    <property type="entry name" value="CYCLIC-DI-AMP PHOSPHODIESTERASE PGPH"/>
    <property type="match status" value="1"/>
</dbReference>
<keyword evidence="3" id="KW-0378">Hydrolase</keyword>
<proteinExistence type="predicted"/>
<feature type="transmembrane region" description="Helical" evidence="1">
    <location>
        <begin position="386"/>
        <end position="409"/>
    </location>
</feature>
<evidence type="ECO:0000256" key="1">
    <source>
        <dbReference type="SAM" id="Phobius"/>
    </source>
</evidence>
<accession>G0V4W5</accession>
<dbReference type="GO" id="GO:0016787">
    <property type="term" value="F:hydrolase activity"/>
    <property type="evidence" value="ECO:0007669"/>
    <property type="project" value="UniProtKB-KW"/>
</dbReference>
<dbReference type="InterPro" id="IPR052722">
    <property type="entry name" value="PgpH_phosphodiesterase"/>
</dbReference>
<dbReference type="STRING" id="857293.CAAU_0506"/>
<dbReference type="PANTHER" id="PTHR36442:SF1">
    <property type="entry name" value="CYCLIC-DI-AMP PHOSPHODIESTERASE PGPH"/>
    <property type="match status" value="1"/>
</dbReference>
<dbReference type="RefSeq" id="WP_008907870.1">
    <property type="nucleotide sequence ID" value="NZ_CAKP01000021.1"/>
</dbReference>
<dbReference type="InterPro" id="IPR006675">
    <property type="entry name" value="HDIG_dom"/>
</dbReference>
<dbReference type="Pfam" id="PF01966">
    <property type="entry name" value="HD"/>
    <property type="match status" value="1"/>
</dbReference>
<evidence type="ECO:0000313" key="4">
    <source>
        <dbReference type="Proteomes" id="UP000007652"/>
    </source>
</evidence>
<organism evidence="3 4">
    <name type="scientific">Caloramator australicus RC3</name>
    <dbReference type="NCBI Taxonomy" id="857293"/>
    <lineage>
        <taxon>Bacteria</taxon>
        <taxon>Bacillati</taxon>
        <taxon>Bacillota</taxon>
        <taxon>Clostridia</taxon>
        <taxon>Eubacteriales</taxon>
        <taxon>Clostridiaceae</taxon>
        <taxon>Caloramator</taxon>
    </lineage>
</organism>
<keyword evidence="1" id="KW-1133">Transmembrane helix</keyword>
<dbReference type="InterPro" id="IPR011624">
    <property type="entry name" value="Metal-dep_PHydrolase_7TM_extra"/>
</dbReference>
<gene>
    <name evidence="3" type="ORF">CAAU_0506</name>
</gene>
<reference evidence="3 4" key="1">
    <citation type="journal article" date="2011" name="J. Bacteriol.">
        <title>Draft genome sequence of Caloramator australicus strain RC3T, a thermoanaerobe from the Great Artesian Basin of Australia.</title>
        <authorList>
            <person name="Ogg C.D."/>
            <person name="Patel B.K.C."/>
        </authorList>
    </citation>
    <scope>NUCLEOTIDE SEQUENCE [LARGE SCALE GENOMIC DNA]</scope>
    <source>
        <strain evidence="3 4">RC3</strain>
    </source>
</reference>